<dbReference type="OrthoDB" id="3514167at2"/>
<dbReference type="EMBL" id="SMJW01000090">
    <property type="protein sequence ID" value="TDC13806.1"/>
    <property type="molecule type" value="Genomic_DNA"/>
</dbReference>
<dbReference type="InterPro" id="IPR027417">
    <property type="entry name" value="P-loop_NTPase"/>
</dbReference>
<dbReference type="Proteomes" id="UP000295431">
    <property type="component" value="Unassembled WGS sequence"/>
</dbReference>
<keyword evidence="2" id="KW-0547">Nucleotide-binding</keyword>
<dbReference type="CDD" id="cd03293">
    <property type="entry name" value="ABC_NrtD_SsuB_transporters"/>
    <property type="match status" value="1"/>
</dbReference>
<dbReference type="InterPro" id="IPR017871">
    <property type="entry name" value="ABC_transporter-like_CS"/>
</dbReference>
<evidence type="ECO:0000259" key="4">
    <source>
        <dbReference type="PROSITE" id="PS50893"/>
    </source>
</evidence>
<evidence type="ECO:0000256" key="3">
    <source>
        <dbReference type="ARBA" id="ARBA00022840"/>
    </source>
</evidence>
<evidence type="ECO:0000313" key="6">
    <source>
        <dbReference type="Proteomes" id="UP000295431"/>
    </source>
</evidence>
<keyword evidence="6" id="KW-1185">Reference proteome</keyword>
<dbReference type="PANTHER" id="PTHR42788">
    <property type="entry name" value="TAURINE IMPORT ATP-BINDING PROTEIN-RELATED"/>
    <property type="match status" value="1"/>
</dbReference>
<evidence type="ECO:0000256" key="1">
    <source>
        <dbReference type="ARBA" id="ARBA00022448"/>
    </source>
</evidence>
<proteinExistence type="predicted"/>
<dbReference type="AlphaFoldDB" id="A0A4V6PA18"/>
<dbReference type="InterPro" id="IPR003439">
    <property type="entry name" value="ABC_transporter-like_ATP-bd"/>
</dbReference>
<dbReference type="SUPFAM" id="SSF52540">
    <property type="entry name" value="P-loop containing nucleoside triphosphate hydrolases"/>
    <property type="match status" value="1"/>
</dbReference>
<dbReference type="PANTHER" id="PTHR42788:SF13">
    <property type="entry name" value="ALIPHATIC SULFONATES IMPORT ATP-BINDING PROTEIN SSUB"/>
    <property type="match status" value="1"/>
</dbReference>
<organism evidence="5 6">
    <name type="scientific">Actinomadura bangladeshensis</name>
    <dbReference type="NCBI Taxonomy" id="453573"/>
    <lineage>
        <taxon>Bacteria</taxon>
        <taxon>Bacillati</taxon>
        <taxon>Actinomycetota</taxon>
        <taxon>Actinomycetes</taxon>
        <taxon>Streptosporangiales</taxon>
        <taxon>Thermomonosporaceae</taxon>
        <taxon>Actinomadura</taxon>
    </lineage>
</organism>
<protein>
    <submittedName>
        <fullName evidence="5">ABC transporter ATP-binding protein</fullName>
    </submittedName>
</protein>
<accession>A0A4V6PA18</accession>
<dbReference type="GO" id="GO:0005524">
    <property type="term" value="F:ATP binding"/>
    <property type="evidence" value="ECO:0007669"/>
    <property type="project" value="UniProtKB-KW"/>
</dbReference>
<dbReference type="InterPro" id="IPR003593">
    <property type="entry name" value="AAA+_ATPase"/>
</dbReference>
<name>A0A4V6PA18_9ACTN</name>
<dbReference type="GO" id="GO:0016887">
    <property type="term" value="F:ATP hydrolysis activity"/>
    <property type="evidence" value="ECO:0007669"/>
    <property type="project" value="InterPro"/>
</dbReference>
<reference evidence="5 6" key="1">
    <citation type="submission" date="2019-03" db="EMBL/GenBank/DDBJ databases">
        <title>Draft genome sequences of novel Actinobacteria.</title>
        <authorList>
            <person name="Sahin N."/>
            <person name="Ay H."/>
            <person name="Saygin H."/>
        </authorList>
    </citation>
    <scope>NUCLEOTIDE SEQUENCE [LARGE SCALE GENOMIC DNA]</scope>
    <source>
        <strain evidence="5 6">DSM 45347</strain>
    </source>
</reference>
<dbReference type="PROSITE" id="PS00211">
    <property type="entry name" value="ABC_TRANSPORTER_1"/>
    <property type="match status" value="1"/>
</dbReference>
<dbReference type="SMART" id="SM00382">
    <property type="entry name" value="AAA"/>
    <property type="match status" value="1"/>
</dbReference>
<evidence type="ECO:0000313" key="5">
    <source>
        <dbReference type="EMBL" id="TDC13806.1"/>
    </source>
</evidence>
<dbReference type="PROSITE" id="PS50893">
    <property type="entry name" value="ABC_TRANSPORTER_2"/>
    <property type="match status" value="1"/>
</dbReference>
<dbReference type="Pfam" id="PF00005">
    <property type="entry name" value="ABC_tran"/>
    <property type="match status" value="1"/>
</dbReference>
<keyword evidence="3 5" id="KW-0067">ATP-binding</keyword>
<keyword evidence="1" id="KW-0813">Transport</keyword>
<feature type="domain" description="ABC transporter" evidence="4">
    <location>
        <begin position="24"/>
        <end position="255"/>
    </location>
</feature>
<comment type="caution">
    <text evidence="5">The sequence shown here is derived from an EMBL/GenBank/DDBJ whole genome shotgun (WGS) entry which is preliminary data.</text>
</comment>
<sequence length="276" mass="30020">MTGRALKTMSESAAGTKTGRETAVSLDKVAVRFRTRKRDVTALREVSLDVAMGEFVAIVGPSGCGKSTLLKLVAGLLKPSSGTVLLRGDKVAGPRHDIGYVFQRAALLEWRSARKNILLQAEMRKMPAEQARRRTAELIEMTGLTGFEDALPHELSGGMQQRVALCRALLHEPPVLLMDEPFGALDALTREQLNVEMNRIWRETGTTILLVTHSIAEAAYLADRVVVMTERPGTIDEVIDVGLPAERDYSATMARPEFARVTSRVRGLLGAGAAAD</sequence>
<gene>
    <name evidence="5" type="ORF">E1284_18965</name>
</gene>
<dbReference type="Gene3D" id="3.40.50.300">
    <property type="entry name" value="P-loop containing nucleotide triphosphate hydrolases"/>
    <property type="match status" value="1"/>
</dbReference>
<evidence type="ECO:0000256" key="2">
    <source>
        <dbReference type="ARBA" id="ARBA00022741"/>
    </source>
</evidence>
<dbReference type="InterPro" id="IPR050166">
    <property type="entry name" value="ABC_transporter_ATP-bind"/>
</dbReference>